<evidence type="ECO:0000256" key="3">
    <source>
        <dbReference type="ARBA" id="ARBA00023002"/>
    </source>
</evidence>
<evidence type="ECO:0000256" key="2">
    <source>
        <dbReference type="ARBA" id="ARBA00022857"/>
    </source>
</evidence>
<accession>A0A0F7ZSS1</accession>
<dbReference type="PROSITE" id="PS00061">
    <property type="entry name" value="ADH_SHORT"/>
    <property type="match status" value="1"/>
</dbReference>
<dbReference type="CDD" id="cd05233">
    <property type="entry name" value="SDR_c"/>
    <property type="match status" value="1"/>
</dbReference>
<keyword evidence="2" id="KW-0521">NADP</keyword>
<dbReference type="InterPro" id="IPR020904">
    <property type="entry name" value="Sc_DH/Rdtase_CS"/>
</dbReference>
<evidence type="ECO:0000313" key="4">
    <source>
        <dbReference type="EMBL" id="KJZ71853.1"/>
    </source>
</evidence>
<proteinExistence type="inferred from homology"/>
<gene>
    <name evidence="4" type="ORF">HIM_08781</name>
</gene>
<protein>
    <submittedName>
        <fullName evidence="4">Uncharacterized protein</fullName>
    </submittedName>
</protein>
<dbReference type="PANTHER" id="PTHR43618:SF18">
    <property type="entry name" value="SHORT CHAIN DEHYDROGENASE_REDUCTASE FAMILY (AFU_ORTHOLOGUE AFUA_5G12480)"/>
    <property type="match status" value="1"/>
</dbReference>
<dbReference type="InterPro" id="IPR052178">
    <property type="entry name" value="Sec_Metab_Biosynth_SDR"/>
</dbReference>
<organism evidence="4 5">
    <name type="scientific">Hirsutella minnesotensis 3608</name>
    <dbReference type="NCBI Taxonomy" id="1043627"/>
    <lineage>
        <taxon>Eukaryota</taxon>
        <taxon>Fungi</taxon>
        <taxon>Dikarya</taxon>
        <taxon>Ascomycota</taxon>
        <taxon>Pezizomycotina</taxon>
        <taxon>Sordariomycetes</taxon>
        <taxon>Hypocreomycetidae</taxon>
        <taxon>Hypocreales</taxon>
        <taxon>Ophiocordycipitaceae</taxon>
        <taxon>Hirsutella</taxon>
    </lineage>
</organism>
<dbReference type="InterPro" id="IPR002347">
    <property type="entry name" value="SDR_fam"/>
</dbReference>
<comment type="similarity">
    <text evidence="1">Belongs to the short-chain dehydrogenases/reductases (SDR) family.</text>
</comment>
<dbReference type="Gene3D" id="3.40.50.720">
    <property type="entry name" value="NAD(P)-binding Rossmann-like Domain"/>
    <property type="match status" value="1"/>
</dbReference>
<keyword evidence="5" id="KW-1185">Reference proteome</keyword>
<evidence type="ECO:0000313" key="5">
    <source>
        <dbReference type="Proteomes" id="UP000054481"/>
    </source>
</evidence>
<dbReference type="GO" id="GO:0016491">
    <property type="term" value="F:oxidoreductase activity"/>
    <property type="evidence" value="ECO:0007669"/>
    <property type="project" value="UniProtKB-KW"/>
</dbReference>
<name>A0A0F7ZSS1_9HYPO</name>
<dbReference type="Proteomes" id="UP000054481">
    <property type="component" value="Unassembled WGS sequence"/>
</dbReference>
<dbReference type="OrthoDB" id="2962696at2759"/>
<dbReference type="EMBL" id="KQ030559">
    <property type="protein sequence ID" value="KJZ71853.1"/>
    <property type="molecule type" value="Genomic_DNA"/>
</dbReference>
<evidence type="ECO:0000256" key="1">
    <source>
        <dbReference type="ARBA" id="ARBA00006484"/>
    </source>
</evidence>
<dbReference type="Pfam" id="PF00106">
    <property type="entry name" value="adh_short"/>
    <property type="match status" value="1"/>
</dbReference>
<reference evidence="4 5" key="1">
    <citation type="journal article" date="2014" name="Genome Biol. Evol.">
        <title>Comparative genomics and transcriptomics analyses reveal divergent lifestyle features of nematode endoparasitic fungus Hirsutella minnesotensis.</title>
        <authorList>
            <person name="Lai Y."/>
            <person name="Liu K."/>
            <person name="Zhang X."/>
            <person name="Zhang X."/>
            <person name="Li K."/>
            <person name="Wang N."/>
            <person name="Shu C."/>
            <person name="Wu Y."/>
            <person name="Wang C."/>
            <person name="Bushley K.E."/>
            <person name="Xiang M."/>
            <person name="Liu X."/>
        </authorList>
    </citation>
    <scope>NUCLEOTIDE SEQUENCE [LARGE SCALE GENOMIC DNA]</scope>
    <source>
        <strain evidence="4 5">3608</strain>
    </source>
</reference>
<dbReference type="AlphaFoldDB" id="A0A0F7ZSS1"/>
<dbReference type="PRINTS" id="PR00081">
    <property type="entry name" value="GDHRDH"/>
</dbReference>
<sequence>MATTYNVQSIFGINNLVAVITGGGSGIGKVMAHALAANDAKAVYILGRRKEALNATKESSSNPEVIHTIICDVTSKDSLAAAASQVRKEVGYCDVLFANSGVASASIGDAVKQIGTSTVKSVQEQLWGPTMEEFTHTFHVNVTGAFYTAIAFLDLLNEGNKRAVVPQKSQVIVTSSVAGFMRSSFTGFSYASSKAAATHLAKQLATAFAPLKIRSNVIAPGFYPSEMNEKSPLMQGNSREEGGLPAGLVPLERSGCEEELAGIALFLTSKAGGYLNGDVLVTDGGALSIVPGTY</sequence>
<dbReference type="PANTHER" id="PTHR43618">
    <property type="entry name" value="7-ALPHA-HYDROXYSTEROID DEHYDROGENASE"/>
    <property type="match status" value="1"/>
</dbReference>
<dbReference type="InterPro" id="IPR036291">
    <property type="entry name" value="NAD(P)-bd_dom_sf"/>
</dbReference>
<keyword evidence="3" id="KW-0560">Oxidoreductase</keyword>
<dbReference type="SUPFAM" id="SSF51735">
    <property type="entry name" value="NAD(P)-binding Rossmann-fold domains"/>
    <property type="match status" value="1"/>
</dbReference>